<feature type="chain" id="PRO_5028386116" description="DUF302 domain-containing protein" evidence="1">
    <location>
        <begin position="23"/>
        <end position="325"/>
    </location>
</feature>
<keyword evidence="1" id="KW-0732">Signal</keyword>
<evidence type="ECO:0008006" key="3">
    <source>
        <dbReference type="Google" id="ProtNLM"/>
    </source>
</evidence>
<evidence type="ECO:0000256" key="1">
    <source>
        <dbReference type="SAM" id="SignalP"/>
    </source>
</evidence>
<accession>A0A6S6TLN3</accession>
<proteinExistence type="predicted"/>
<dbReference type="AlphaFoldDB" id="A0A6S6TLN3"/>
<organism evidence="2">
    <name type="scientific">uncultured Sulfurovum sp</name>
    <dbReference type="NCBI Taxonomy" id="269237"/>
    <lineage>
        <taxon>Bacteria</taxon>
        <taxon>Pseudomonadati</taxon>
        <taxon>Campylobacterota</taxon>
        <taxon>Epsilonproteobacteria</taxon>
        <taxon>Campylobacterales</taxon>
        <taxon>Sulfurovaceae</taxon>
        <taxon>Sulfurovum</taxon>
        <taxon>environmental samples</taxon>
    </lineage>
</organism>
<dbReference type="InterPro" id="IPR035923">
    <property type="entry name" value="TT1751-like_sf"/>
</dbReference>
<reference evidence="2" key="1">
    <citation type="submission" date="2020-01" db="EMBL/GenBank/DDBJ databases">
        <authorList>
            <person name="Meier V. D."/>
            <person name="Meier V D."/>
        </authorList>
    </citation>
    <scope>NUCLEOTIDE SEQUENCE</scope>
    <source>
        <strain evidence="2">HLG_WM_MAG_06</strain>
    </source>
</reference>
<protein>
    <recommendedName>
        <fullName evidence="3">DUF302 domain-containing protein</fullName>
    </recommendedName>
</protein>
<evidence type="ECO:0000313" key="2">
    <source>
        <dbReference type="EMBL" id="CAA6817268.1"/>
    </source>
</evidence>
<dbReference type="Gene3D" id="3.30.310.70">
    <property type="entry name" value="TT1751-like domain"/>
    <property type="match status" value="2"/>
</dbReference>
<dbReference type="EMBL" id="CACVAP010000086">
    <property type="protein sequence ID" value="CAA6817268.1"/>
    <property type="molecule type" value="Genomic_DNA"/>
</dbReference>
<name>A0A6S6TLN3_9BACT</name>
<dbReference type="SUPFAM" id="SSF103247">
    <property type="entry name" value="TT1751-like"/>
    <property type="match status" value="2"/>
</dbReference>
<feature type="signal peptide" evidence="1">
    <location>
        <begin position="1"/>
        <end position="22"/>
    </location>
</feature>
<gene>
    <name evidence="2" type="ORF">HELGO_WM1321</name>
</gene>
<sequence length="325" mass="36462">MKLIIKNMLLTSLLLTSVVAIEATKVEKIKETKVVETTEDIKVFTADNKDGKITPKTIQAAFEKAGFFVSANRDMNTPFEKQFKETSFDVYNLFTFYKKDVVLELAKKYENVGLFAPMSMSIYTKKGDKKISVSTLSAEAMAKIMKIPADEKLLTDLRALVVQALESALTNGKFEKLAYKVAKASGELVTTYSMEMDAEEWEDELDELKMGFEGELAPNGFVIAGHNNLGDDFEEENYEGYDFYEVYSVCKLPVIYSIANTRPEAGAFAPCSLYFAKKKDEDEMKAAFPSVYNWVSSLAISDKKDLKVLEDAQATMNKILTSLME</sequence>